<proteinExistence type="predicted"/>
<protein>
    <submittedName>
        <fullName evidence="2">Uncharacterized protein</fullName>
    </submittedName>
</protein>
<dbReference type="GeneID" id="9060547"/>
<name>C5KIC5_PERM5</name>
<evidence type="ECO:0000313" key="3">
    <source>
        <dbReference type="Proteomes" id="UP000007800"/>
    </source>
</evidence>
<feature type="region of interest" description="Disordered" evidence="1">
    <location>
        <begin position="48"/>
        <end position="73"/>
    </location>
</feature>
<keyword evidence="3" id="KW-1185">Reference proteome</keyword>
<dbReference type="EMBL" id="GG673116">
    <property type="protein sequence ID" value="EER15788.1"/>
    <property type="molecule type" value="Genomic_DNA"/>
</dbReference>
<evidence type="ECO:0000256" key="1">
    <source>
        <dbReference type="SAM" id="MobiDB-lite"/>
    </source>
</evidence>
<dbReference type="AlphaFoldDB" id="C5KIC5"/>
<dbReference type="RefSeq" id="XP_002783992.1">
    <property type="nucleotide sequence ID" value="XM_002783946.1"/>
</dbReference>
<gene>
    <name evidence="2" type="ORF">Pmar_PMAR009905</name>
</gene>
<dbReference type="Proteomes" id="UP000007800">
    <property type="component" value="Unassembled WGS sequence"/>
</dbReference>
<accession>C5KIC5</accession>
<dbReference type="InParanoid" id="C5KIC5"/>
<sequence length="142" mass="15813">MSDDRSSRISSSSSSLIDLNGQLIRSQQAQKKRFLPLLVAGIAIAARNSQNRSKKKEAKKSVMNNNNKSTGDKTIDEMIKWVKDVMSEYSKGDGQRKSIDNVMRSANSGAVRSTGGQEFQLARAAQGRFKDRFPRYIKAVLE</sequence>
<reference evidence="2 3" key="1">
    <citation type="submission" date="2008-07" db="EMBL/GenBank/DDBJ databases">
        <authorList>
            <person name="El-Sayed N."/>
            <person name="Caler E."/>
            <person name="Inman J."/>
            <person name="Amedeo P."/>
            <person name="Hass B."/>
            <person name="Wortman J."/>
        </authorList>
    </citation>
    <scope>NUCLEOTIDE SEQUENCE [LARGE SCALE GENOMIC DNA]</scope>
    <source>
        <strain evidence="3">ATCC 50983 / TXsc</strain>
    </source>
</reference>
<organism evidence="3">
    <name type="scientific">Perkinsus marinus (strain ATCC 50983 / TXsc)</name>
    <dbReference type="NCBI Taxonomy" id="423536"/>
    <lineage>
        <taxon>Eukaryota</taxon>
        <taxon>Sar</taxon>
        <taxon>Alveolata</taxon>
        <taxon>Perkinsozoa</taxon>
        <taxon>Perkinsea</taxon>
        <taxon>Perkinsida</taxon>
        <taxon>Perkinsidae</taxon>
        <taxon>Perkinsus</taxon>
    </lineage>
</organism>
<evidence type="ECO:0000313" key="2">
    <source>
        <dbReference type="EMBL" id="EER15788.1"/>
    </source>
</evidence>